<dbReference type="RefSeq" id="XP_008608749.1">
    <property type="nucleotide sequence ID" value="XM_008610527.1"/>
</dbReference>
<gene>
    <name evidence="3" type="ORF">SDRG_04840</name>
</gene>
<evidence type="ECO:0000313" key="3">
    <source>
        <dbReference type="EMBL" id="EQC37816.1"/>
    </source>
</evidence>
<proteinExistence type="predicted"/>
<dbReference type="GeneID" id="19945567"/>
<dbReference type="Proteomes" id="UP000030762">
    <property type="component" value="Unassembled WGS sequence"/>
</dbReference>
<name>T0QSX9_SAPDV</name>
<dbReference type="STRING" id="1156394.T0QSX9"/>
<keyword evidence="4" id="KW-1185">Reference proteome</keyword>
<dbReference type="EMBL" id="JH767143">
    <property type="protein sequence ID" value="EQC37816.1"/>
    <property type="molecule type" value="Genomic_DNA"/>
</dbReference>
<keyword evidence="1" id="KW-0378">Hydrolase</keyword>
<dbReference type="GO" id="GO:0006753">
    <property type="term" value="P:nucleoside phosphate metabolic process"/>
    <property type="evidence" value="ECO:0007669"/>
    <property type="project" value="TreeGrafter"/>
</dbReference>
<dbReference type="eggNOG" id="KOG3041">
    <property type="taxonomic scope" value="Eukaryota"/>
</dbReference>
<evidence type="ECO:0000256" key="1">
    <source>
        <dbReference type="ARBA" id="ARBA00022801"/>
    </source>
</evidence>
<dbReference type="InterPro" id="IPR020084">
    <property type="entry name" value="NUDIX_hydrolase_CS"/>
</dbReference>
<dbReference type="SUPFAM" id="SSF55811">
    <property type="entry name" value="Nudix"/>
    <property type="match status" value="1"/>
</dbReference>
<dbReference type="GO" id="GO:0019693">
    <property type="term" value="P:ribose phosphate metabolic process"/>
    <property type="evidence" value="ECO:0007669"/>
    <property type="project" value="TreeGrafter"/>
</dbReference>
<dbReference type="OMA" id="NDPGLCN"/>
<dbReference type="PANTHER" id="PTHR11839">
    <property type="entry name" value="UDP/ADP-SUGAR PYROPHOSPHATASE"/>
    <property type="match status" value="1"/>
</dbReference>
<reference evidence="3 4" key="1">
    <citation type="submission" date="2012-04" db="EMBL/GenBank/DDBJ databases">
        <title>The Genome Sequence of Saprolegnia declina VS20.</title>
        <authorList>
            <consortium name="The Broad Institute Genome Sequencing Platform"/>
            <person name="Russ C."/>
            <person name="Nusbaum C."/>
            <person name="Tyler B."/>
            <person name="van West P."/>
            <person name="Dieguez-Uribeondo J."/>
            <person name="de Bruijn I."/>
            <person name="Tripathy S."/>
            <person name="Jiang R."/>
            <person name="Young S.K."/>
            <person name="Zeng Q."/>
            <person name="Gargeya S."/>
            <person name="Fitzgerald M."/>
            <person name="Haas B."/>
            <person name="Abouelleil A."/>
            <person name="Alvarado L."/>
            <person name="Arachchi H.M."/>
            <person name="Berlin A."/>
            <person name="Chapman S.B."/>
            <person name="Goldberg J."/>
            <person name="Griggs A."/>
            <person name="Gujja S."/>
            <person name="Hansen M."/>
            <person name="Howarth C."/>
            <person name="Imamovic A."/>
            <person name="Larimer J."/>
            <person name="McCowen C."/>
            <person name="Montmayeur A."/>
            <person name="Murphy C."/>
            <person name="Neiman D."/>
            <person name="Pearson M."/>
            <person name="Priest M."/>
            <person name="Roberts A."/>
            <person name="Saif S."/>
            <person name="Shea T."/>
            <person name="Sisk P."/>
            <person name="Sykes S."/>
            <person name="Wortman J."/>
            <person name="Nusbaum C."/>
            <person name="Birren B."/>
        </authorList>
    </citation>
    <scope>NUCLEOTIDE SEQUENCE [LARGE SCALE GENOMIC DNA]</scope>
    <source>
        <strain evidence="3 4">VS20</strain>
    </source>
</reference>
<dbReference type="PANTHER" id="PTHR11839:SF1">
    <property type="entry name" value="ADP-SUGAR PYROPHOSPHATASE"/>
    <property type="match status" value="1"/>
</dbReference>
<dbReference type="InterPro" id="IPR000086">
    <property type="entry name" value="NUDIX_hydrolase_dom"/>
</dbReference>
<dbReference type="GO" id="GO:0016787">
    <property type="term" value="F:hydrolase activity"/>
    <property type="evidence" value="ECO:0007669"/>
    <property type="project" value="UniProtKB-KW"/>
</dbReference>
<feature type="domain" description="Nudix hydrolase" evidence="2">
    <location>
        <begin position="56"/>
        <end position="192"/>
    </location>
</feature>
<dbReference type="Gene3D" id="3.90.79.10">
    <property type="entry name" value="Nucleoside Triphosphate Pyrophosphohydrolase"/>
    <property type="match status" value="1"/>
</dbReference>
<dbReference type="PROSITE" id="PS51462">
    <property type="entry name" value="NUDIX"/>
    <property type="match status" value="1"/>
</dbReference>
<dbReference type="VEuPathDB" id="FungiDB:SDRG_04840"/>
<evidence type="ECO:0000313" key="4">
    <source>
        <dbReference type="Proteomes" id="UP000030762"/>
    </source>
</evidence>
<dbReference type="OrthoDB" id="10249920at2759"/>
<protein>
    <recommendedName>
        <fullName evidence="2">Nudix hydrolase domain-containing protein</fullName>
    </recommendedName>
</protein>
<dbReference type="InterPro" id="IPR015797">
    <property type="entry name" value="NUDIX_hydrolase-like_dom_sf"/>
</dbReference>
<organism evidence="3 4">
    <name type="scientific">Saprolegnia diclina (strain VS20)</name>
    <dbReference type="NCBI Taxonomy" id="1156394"/>
    <lineage>
        <taxon>Eukaryota</taxon>
        <taxon>Sar</taxon>
        <taxon>Stramenopiles</taxon>
        <taxon>Oomycota</taxon>
        <taxon>Saprolegniomycetes</taxon>
        <taxon>Saprolegniales</taxon>
        <taxon>Saprolegniaceae</taxon>
        <taxon>Saprolegnia</taxon>
    </lineage>
</organism>
<dbReference type="PROSITE" id="PS00893">
    <property type="entry name" value="NUDIX_BOX"/>
    <property type="match status" value="1"/>
</dbReference>
<dbReference type="InParanoid" id="T0QSX9"/>
<accession>T0QSX9</accession>
<sequence>MYFNQSPNSMRLPRVVGRKELHATKWLRLLEVTYKDLAGVERAYSAVERTTRPPCADADAVVVLPLLAAPTGPVAVLVRQFRPPLDKWIIELPAGLIDAGESVATTVEREIKEETGYNVSEIVSIGPVIASDPGLTSSNCRFVVARVTSDGPPSQALEPTEMIQVLQAPLATLLETLHDREATYGDAIDSRLYSFALGQQLRLF</sequence>
<dbReference type="CDD" id="cd18888">
    <property type="entry name" value="NUDIX_ADPRase_Nudt5"/>
    <property type="match status" value="1"/>
</dbReference>
<dbReference type="Pfam" id="PF00293">
    <property type="entry name" value="NUDIX"/>
    <property type="match status" value="1"/>
</dbReference>
<dbReference type="AlphaFoldDB" id="T0QSX9"/>
<evidence type="ECO:0000259" key="2">
    <source>
        <dbReference type="PROSITE" id="PS51462"/>
    </source>
</evidence>